<accession>A0A2S7F7Q8</accession>
<dbReference type="Proteomes" id="UP000238081">
    <property type="component" value="Unassembled WGS sequence"/>
</dbReference>
<dbReference type="RefSeq" id="WP_043662530.1">
    <property type="nucleotide sequence ID" value="NZ_JSEG01000004.1"/>
</dbReference>
<comment type="caution">
    <text evidence="1">The sequence shown here is derived from an EMBL/GenBank/DDBJ whole genome shotgun (WGS) entry which is preliminary data.</text>
</comment>
<evidence type="ECO:0000313" key="1">
    <source>
        <dbReference type="EMBL" id="PPV13032.1"/>
    </source>
</evidence>
<proteinExistence type="predicted"/>
<name>A0A2S7F7Q8_CLOBU</name>
<organism evidence="1 2">
    <name type="scientific">Clostridium butyricum</name>
    <dbReference type="NCBI Taxonomy" id="1492"/>
    <lineage>
        <taxon>Bacteria</taxon>
        <taxon>Bacillati</taxon>
        <taxon>Bacillota</taxon>
        <taxon>Clostridia</taxon>
        <taxon>Eubacteriales</taxon>
        <taxon>Clostridiaceae</taxon>
        <taxon>Clostridium</taxon>
    </lineage>
</organism>
<sequence length="266" mass="30174">MKFINSIGDKAKDTLLQSIAALLEKNPQSNLPKIVKMSKLLVSDKSSCDMIKDFETSYNEVPDFKAYIDDLINNTDYKILKNFIVNILGSNISAKKKNHIFLSENSSQPRSLIINSTSKNQGLKTLNYNELDKIISESRKMGIFAFIINGSELFSLNYLHNIYEKYSDSLFIPVATGNCIDDSLCKKILKCGNVIPLFPSKNSCSDMLRQNGIPSFNINYIHSLFKKAKFNNDFSNLKTFSLEFNDSTQNEFTTYSLLDLVKNKSM</sequence>
<gene>
    <name evidence="1" type="ORF">AWN73_04550</name>
</gene>
<dbReference type="AlphaFoldDB" id="A0A2S7F7Q8"/>
<protein>
    <submittedName>
        <fullName evidence="1">Fe-S oxidoreductase</fullName>
    </submittedName>
</protein>
<evidence type="ECO:0000313" key="2">
    <source>
        <dbReference type="Proteomes" id="UP000238081"/>
    </source>
</evidence>
<dbReference type="PANTHER" id="PTHR43524">
    <property type="entry name" value="RADICAL SAM SUPERFAMILY PROTEIN"/>
    <property type="match status" value="1"/>
</dbReference>
<dbReference type="PANTHER" id="PTHR43524:SF1">
    <property type="entry name" value="RADICAL SAM SUPERFAMILY PROTEIN"/>
    <property type="match status" value="1"/>
</dbReference>
<reference evidence="1 2" key="1">
    <citation type="submission" date="2016-01" db="EMBL/GenBank/DDBJ databases">
        <title>Characterization of the Clostridium difficile lineages that are prevalent in Hong Kong and China.</title>
        <authorList>
            <person name="Kwok J.S.-L."/>
            <person name="Lam W.-Y."/>
            <person name="Ip M."/>
            <person name="Chan T.-F."/>
            <person name="Hawkey P.M."/>
            <person name="Tsui S.K.-W."/>
        </authorList>
    </citation>
    <scope>NUCLEOTIDE SEQUENCE [LARGE SCALE GENOMIC DNA]</scope>
    <source>
        <strain evidence="1 2">300064</strain>
    </source>
</reference>
<dbReference type="EMBL" id="LRDH01000129">
    <property type="protein sequence ID" value="PPV13032.1"/>
    <property type="molecule type" value="Genomic_DNA"/>
</dbReference>